<dbReference type="GO" id="GO:0034475">
    <property type="term" value="P:U4 snRNA 3'-end processing"/>
    <property type="evidence" value="ECO:0007669"/>
    <property type="project" value="TreeGrafter"/>
</dbReference>
<evidence type="ECO:0000256" key="5">
    <source>
        <dbReference type="ARBA" id="ARBA00022552"/>
    </source>
</evidence>
<evidence type="ECO:0000256" key="3">
    <source>
        <dbReference type="ARBA" id="ARBA00006678"/>
    </source>
</evidence>
<evidence type="ECO:0000256" key="4">
    <source>
        <dbReference type="ARBA" id="ARBA00022490"/>
    </source>
</evidence>
<dbReference type="SUPFAM" id="SSF55666">
    <property type="entry name" value="Ribonuclease PH domain 2-like"/>
    <property type="match status" value="1"/>
</dbReference>
<dbReference type="PANTHER" id="PTHR11097:SF9">
    <property type="entry name" value="EXOSOME COMPLEX COMPONENT RRP43"/>
    <property type="match status" value="1"/>
</dbReference>
<dbReference type="OrthoDB" id="45882at2759"/>
<dbReference type="GO" id="GO:0005730">
    <property type="term" value="C:nucleolus"/>
    <property type="evidence" value="ECO:0007669"/>
    <property type="project" value="UniProtKB-SubCell"/>
</dbReference>
<feature type="transmembrane region" description="Helical" evidence="10">
    <location>
        <begin position="215"/>
        <end position="234"/>
    </location>
</feature>
<dbReference type="InterPro" id="IPR050590">
    <property type="entry name" value="Exosome_comp_Rrp42_subfam"/>
</dbReference>
<dbReference type="Pfam" id="PF01138">
    <property type="entry name" value="RNase_PH"/>
    <property type="match status" value="1"/>
</dbReference>
<dbReference type="GO" id="GO:0000176">
    <property type="term" value="C:nuclear exosome (RNase complex)"/>
    <property type="evidence" value="ECO:0007669"/>
    <property type="project" value="TreeGrafter"/>
</dbReference>
<keyword evidence="12" id="KW-0378">Hydrolase</keyword>
<dbReference type="GO" id="GO:0071038">
    <property type="term" value="P:TRAMP-dependent tRNA surveillance pathway"/>
    <property type="evidence" value="ECO:0007669"/>
    <property type="project" value="TreeGrafter"/>
</dbReference>
<feature type="domain" description="Exoribonuclease phosphorolytic" evidence="11">
    <location>
        <begin position="587"/>
        <end position="712"/>
    </location>
</feature>
<dbReference type="GO" id="GO:0034473">
    <property type="term" value="P:U1 snRNA 3'-end processing"/>
    <property type="evidence" value="ECO:0007669"/>
    <property type="project" value="TreeGrafter"/>
</dbReference>
<keyword evidence="13" id="KW-1185">Reference proteome</keyword>
<keyword evidence="12" id="KW-0540">Nuclease</keyword>
<dbReference type="GO" id="GO:0035925">
    <property type="term" value="F:mRNA 3'-UTR AU-rich region binding"/>
    <property type="evidence" value="ECO:0007669"/>
    <property type="project" value="TreeGrafter"/>
</dbReference>
<dbReference type="PANTHER" id="PTHR11097">
    <property type="entry name" value="EXOSOME COMPLEX EXONUCLEASE RIBOSOMAL RNA PROCESSING PROTEIN"/>
    <property type="match status" value="1"/>
</dbReference>
<dbReference type="AlphaFoldDB" id="A0A1V9Y7M7"/>
<evidence type="ECO:0000313" key="13">
    <source>
        <dbReference type="Proteomes" id="UP000243217"/>
    </source>
</evidence>
<gene>
    <name evidence="12" type="ORF">THRCLA_11459</name>
</gene>
<proteinExistence type="inferred from homology"/>
<evidence type="ECO:0000256" key="6">
    <source>
        <dbReference type="ARBA" id="ARBA00022835"/>
    </source>
</evidence>
<reference evidence="12 13" key="1">
    <citation type="journal article" date="2014" name="Genome Biol. Evol.">
        <title>The secreted proteins of Achlya hypogyna and Thraustotheca clavata identify the ancestral oomycete secretome and reveal gene acquisitions by horizontal gene transfer.</title>
        <authorList>
            <person name="Misner I."/>
            <person name="Blouin N."/>
            <person name="Leonard G."/>
            <person name="Richards T.A."/>
            <person name="Lane C.E."/>
        </authorList>
    </citation>
    <scope>NUCLEOTIDE SEQUENCE [LARGE SCALE GENOMIC DNA]</scope>
    <source>
        <strain evidence="12 13">ATCC 34112</strain>
    </source>
</reference>
<accession>A0A1V9Y7M7</accession>
<comment type="similarity">
    <text evidence="3">Belongs to the RNase PH family.</text>
</comment>
<dbReference type="STRING" id="74557.A0A1V9Y7M7"/>
<name>A0A1V9Y7M7_9STRA</name>
<dbReference type="GO" id="GO:0016075">
    <property type="term" value="P:rRNA catabolic process"/>
    <property type="evidence" value="ECO:0007669"/>
    <property type="project" value="TreeGrafter"/>
</dbReference>
<keyword evidence="6" id="KW-0271">Exosome</keyword>
<keyword evidence="10" id="KW-0472">Membrane</keyword>
<dbReference type="Proteomes" id="UP000243217">
    <property type="component" value="Unassembled WGS sequence"/>
</dbReference>
<keyword evidence="7" id="KW-0694">RNA-binding</keyword>
<protein>
    <recommendedName>
        <fullName evidence="9">Ribosomal RNA-processing protein 43</fullName>
    </recommendedName>
</protein>
<sequence>MSAMLQDKGLRATSMRVDPLSTNEREIQQIPVRMNCKSMVLSFLFFVNLLIMPFKPYLSESTPYQDISNPLLTVDAINKINETKIIAYFTNLYNHQTLDASASYIYDNNVATDISRLVLPRVISDCSAEVLTQIPGSLYIPWAMIDEVTLHLCVNQSIDYARVWKHTMLATPHAISLMWILPGNNMLNYDDKSVYSVYFLYVAADYSYTWRMMKFFCRSMVCLYIGVICGTEYYRHVLHLRNNLTKFSVSERQSIVRYELIIGDPTSIILSHPKICLLFILDFWMSPELAGQAAQRVMQFDNLYYFVLGSIYFSRSVWLSYGTLVVLNPLLKHFHKSHWLKPANPTLLAIAAYAYAGFFTHLQLTWYPMLSVYMYLFSYIFEEHGSHELSIEAFVGVFIFCLTLCTLPIALGLPGFASRATKRAIRSARKVSSAKDAYQWYPFPEFRRHCTIDQRGGDCYILGYNQQDTLQEITRVNLIYQLDLPSSIPIPVHPVFGKRKKKTSTSRQFRYAVGTLTLNRNSPEAIVSITHGPLVLVATNSLRSMTMDVMVPELYEKLFPEDYVARCMDNGVRPDGRTLLAGRPVSINYTAGGGCLVKLGHSSVLATVQFAVGTPAIATPDQGELDLQVLLTGVCASKFSTQRTTDEAQSLSSFLSRTLIGTRCIDLQDLGIETGKCAWKLIITVLFLDHDGNALDTAFIATMMLLKNLKFPAITVSSDYIVSLTDGKEEGRKLPVHQTIFPTTFGLFKNHLILDPSAQEEEFCGLYKPGGAMISGETLMQCMKLARARTLDIGALMG</sequence>
<keyword evidence="4" id="KW-0963">Cytoplasm</keyword>
<dbReference type="InterPro" id="IPR036345">
    <property type="entry name" value="ExoRNase_PH_dom2_sf"/>
</dbReference>
<keyword evidence="8" id="KW-0539">Nucleus</keyword>
<dbReference type="InterPro" id="IPR001247">
    <property type="entry name" value="ExoRNase_PH_dom1"/>
</dbReference>
<dbReference type="InterPro" id="IPR020568">
    <property type="entry name" value="Ribosomal_Su5_D2-typ_SF"/>
</dbReference>
<dbReference type="GO" id="GO:0000467">
    <property type="term" value="P:exonucleolytic trimming to generate mature 3'-end of 5.8S rRNA from tricistronic rRNA transcript (SSU-rRNA, 5.8S rRNA, LSU-rRNA)"/>
    <property type="evidence" value="ECO:0007669"/>
    <property type="project" value="TreeGrafter"/>
</dbReference>
<evidence type="ECO:0000256" key="9">
    <source>
        <dbReference type="ARBA" id="ARBA00030617"/>
    </source>
</evidence>
<dbReference type="GO" id="GO:0071028">
    <property type="term" value="P:nuclear mRNA surveillance"/>
    <property type="evidence" value="ECO:0007669"/>
    <property type="project" value="TreeGrafter"/>
</dbReference>
<evidence type="ECO:0000313" key="12">
    <source>
        <dbReference type="EMBL" id="OQR81732.1"/>
    </source>
</evidence>
<evidence type="ECO:0000259" key="11">
    <source>
        <dbReference type="Pfam" id="PF01138"/>
    </source>
</evidence>
<evidence type="ECO:0000256" key="1">
    <source>
        <dbReference type="ARBA" id="ARBA00004496"/>
    </source>
</evidence>
<dbReference type="GO" id="GO:0034476">
    <property type="term" value="P:U5 snRNA 3'-end processing"/>
    <property type="evidence" value="ECO:0007669"/>
    <property type="project" value="TreeGrafter"/>
</dbReference>
<evidence type="ECO:0000256" key="10">
    <source>
        <dbReference type="SAM" id="Phobius"/>
    </source>
</evidence>
<keyword evidence="10" id="KW-1133">Transmembrane helix</keyword>
<feature type="transmembrane region" description="Helical" evidence="10">
    <location>
        <begin position="393"/>
        <end position="417"/>
    </location>
</feature>
<dbReference type="GO" id="GO:0071035">
    <property type="term" value="P:nuclear polyadenylation-dependent rRNA catabolic process"/>
    <property type="evidence" value="ECO:0007669"/>
    <property type="project" value="TreeGrafter"/>
</dbReference>
<dbReference type="GO" id="GO:0000177">
    <property type="term" value="C:cytoplasmic exosome (RNase complex)"/>
    <property type="evidence" value="ECO:0007669"/>
    <property type="project" value="TreeGrafter"/>
</dbReference>
<keyword evidence="5" id="KW-0698">rRNA processing</keyword>
<evidence type="ECO:0000256" key="2">
    <source>
        <dbReference type="ARBA" id="ARBA00004604"/>
    </source>
</evidence>
<keyword evidence="12" id="KW-0269">Exonuclease</keyword>
<dbReference type="InterPro" id="IPR027408">
    <property type="entry name" value="PNPase/RNase_PH_dom_sf"/>
</dbReference>
<evidence type="ECO:0000256" key="7">
    <source>
        <dbReference type="ARBA" id="ARBA00022884"/>
    </source>
</evidence>
<dbReference type="Gene3D" id="3.30.230.70">
    <property type="entry name" value="GHMP Kinase, N-terminal domain"/>
    <property type="match status" value="1"/>
</dbReference>
<dbReference type="GO" id="GO:0004527">
    <property type="term" value="F:exonuclease activity"/>
    <property type="evidence" value="ECO:0007669"/>
    <property type="project" value="UniProtKB-KW"/>
</dbReference>
<dbReference type="SUPFAM" id="SSF54211">
    <property type="entry name" value="Ribosomal protein S5 domain 2-like"/>
    <property type="match status" value="1"/>
</dbReference>
<comment type="subcellular location">
    <subcellularLocation>
        <location evidence="1">Cytoplasm</location>
    </subcellularLocation>
    <subcellularLocation>
        <location evidence="2">Nucleus</location>
        <location evidence="2">Nucleolus</location>
    </subcellularLocation>
</comment>
<keyword evidence="10" id="KW-0812">Transmembrane</keyword>
<feature type="transmembrane region" description="Helical" evidence="10">
    <location>
        <begin position="303"/>
        <end position="327"/>
    </location>
</feature>
<dbReference type="EMBL" id="JNBS01004911">
    <property type="protein sequence ID" value="OQR81732.1"/>
    <property type="molecule type" value="Genomic_DNA"/>
</dbReference>
<evidence type="ECO:0000256" key="8">
    <source>
        <dbReference type="ARBA" id="ARBA00023242"/>
    </source>
</evidence>
<comment type="caution">
    <text evidence="12">The sequence shown here is derived from an EMBL/GenBank/DDBJ whole genome shotgun (WGS) entry which is preliminary data.</text>
</comment>
<organism evidence="12 13">
    <name type="scientific">Thraustotheca clavata</name>
    <dbReference type="NCBI Taxonomy" id="74557"/>
    <lineage>
        <taxon>Eukaryota</taxon>
        <taxon>Sar</taxon>
        <taxon>Stramenopiles</taxon>
        <taxon>Oomycota</taxon>
        <taxon>Saprolegniomycetes</taxon>
        <taxon>Saprolegniales</taxon>
        <taxon>Achlyaceae</taxon>
        <taxon>Thraustotheca</taxon>
    </lineage>
</organism>
<feature type="transmembrane region" description="Helical" evidence="10">
    <location>
        <begin position="364"/>
        <end position="381"/>
    </location>
</feature>